<feature type="compositionally biased region" description="Polar residues" evidence="4">
    <location>
        <begin position="107"/>
        <end position="128"/>
    </location>
</feature>
<dbReference type="AlphaFoldDB" id="A0A7I8KUC1"/>
<dbReference type="Pfam" id="PF00789">
    <property type="entry name" value="UBX"/>
    <property type="match status" value="1"/>
</dbReference>
<evidence type="ECO:0000256" key="3">
    <source>
        <dbReference type="ARBA" id="ARBA00023136"/>
    </source>
</evidence>
<evidence type="ECO:0000256" key="4">
    <source>
        <dbReference type="SAM" id="MobiDB-lite"/>
    </source>
</evidence>
<dbReference type="InterPro" id="IPR001012">
    <property type="entry name" value="UBX_dom"/>
</dbReference>
<accession>A0A7I8KUC1</accession>
<gene>
    <name evidence="6" type="ORF">SI8410_09012097</name>
    <name evidence="7" type="ORF">SI8410_UN021851</name>
</gene>
<keyword evidence="8" id="KW-1185">Reference proteome</keyword>
<proteinExistence type="predicted"/>
<dbReference type="SUPFAM" id="SSF143503">
    <property type="entry name" value="PUG domain-like"/>
    <property type="match status" value="1"/>
</dbReference>
<dbReference type="InterPro" id="IPR036339">
    <property type="entry name" value="PUB-like_dom_sf"/>
</dbReference>
<dbReference type="GO" id="GO:0050832">
    <property type="term" value="P:defense response to fungus"/>
    <property type="evidence" value="ECO:0007669"/>
    <property type="project" value="TreeGrafter"/>
</dbReference>
<dbReference type="Proteomes" id="UP000663760">
    <property type="component" value="Unassembled WGS sequence"/>
</dbReference>
<feature type="compositionally biased region" description="Polar residues" evidence="4">
    <location>
        <begin position="18"/>
        <end position="28"/>
    </location>
</feature>
<dbReference type="FunFam" id="3.10.20.90:FF:000185">
    <property type="entry name" value="UBX domain-containing protein 6"/>
    <property type="match status" value="1"/>
</dbReference>
<feature type="domain" description="UBX" evidence="5">
    <location>
        <begin position="352"/>
        <end position="437"/>
    </location>
</feature>
<dbReference type="GO" id="GO:0016020">
    <property type="term" value="C:membrane"/>
    <property type="evidence" value="ECO:0007669"/>
    <property type="project" value="UniProtKB-SubCell"/>
</dbReference>
<dbReference type="SUPFAM" id="SSF54236">
    <property type="entry name" value="Ubiquitin-like"/>
    <property type="match status" value="1"/>
</dbReference>
<dbReference type="PANTHER" id="PTHR47694:SF1">
    <property type="entry name" value="PLANT UBX DOMAIN-CONTAINING PROTEIN 2"/>
    <property type="match status" value="1"/>
</dbReference>
<dbReference type="InterPro" id="IPR029071">
    <property type="entry name" value="Ubiquitin-like_domsf"/>
</dbReference>
<evidence type="ECO:0000313" key="7">
    <source>
        <dbReference type="EMBL" id="CAB1184588.1"/>
    </source>
</evidence>
<keyword evidence="2" id="KW-0833">Ubl conjugation pathway</keyword>
<evidence type="ECO:0000313" key="8">
    <source>
        <dbReference type="Proteomes" id="UP000663760"/>
    </source>
</evidence>
<dbReference type="CDD" id="cd09212">
    <property type="entry name" value="PUB"/>
    <property type="match status" value="1"/>
</dbReference>
<sequence>MDDVKDKMKGLFKKVNKTFSAPSSSGRFQGQGRVLGSVADAGEQPAVSPLVQRFSAPSNSRPNPQKAARPAGSATKVDPKPSPSIRRPESERSAGQFSPWDPLISSGKRTVNGSSPEVFQSHGGSRLSSSEEEITSRVESGFAGNGSVESWPDDRDRAEIEARDDVAARIGEFVSSEPPKESVEVVLRLMKNVVREPDNDKFRRIRMGNPKIKQAVSAVNGAVELLECVGFRLEDEEGETWAKMDFPEEKQISLIKEAATLLERWTTADSTTTPSAATTEKLPEKEKIDRHVRVFFSIPESEAAKIDLPDSFYTLSAGEIRREAEMRRKKLEESQILIPRSFKEKQVKASQKKYRATCIRIQFPDGVVLQGVFLPWESTTALYEFVSSALKQPELEFDLMKPAIPRMRPLPRLSGSPGRPPPTLEEEELVPSALIKFHAKETDSVVFTGLANHLLEVSEPLTTR</sequence>
<dbReference type="InterPro" id="IPR018997">
    <property type="entry name" value="PUB_domain"/>
</dbReference>
<evidence type="ECO:0000313" key="6">
    <source>
        <dbReference type="EMBL" id="CAA7401419.1"/>
    </source>
</evidence>
<feature type="region of interest" description="Disordered" evidence="4">
    <location>
        <begin position="18"/>
        <end position="157"/>
    </location>
</feature>
<dbReference type="Proteomes" id="UP000663760">
    <property type="component" value="Chromosome 9"/>
</dbReference>
<evidence type="ECO:0000256" key="2">
    <source>
        <dbReference type="ARBA" id="ARBA00022786"/>
    </source>
</evidence>
<dbReference type="PROSITE" id="PS50033">
    <property type="entry name" value="UBX"/>
    <property type="match status" value="1"/>
</dbReference>
<dbReference type="OrthoDB" id="49605at2759"/>
<dbReference type="EMBL" id="LR746272">
    <property type="protein sequence ID" value="CAA7401419.1"/>
    <property type="molecule type" value="Genomic_DNA"/>
</dbReference>
<name>A0A7I8KUC1_SPIIN</name>
<keyword evidence="3" id="KW-0472">Membrane</keyword>
<dbReference type="EMBL" id="CACVBZ020000044">
    <property type="protein sequence ID" value="CAB1184588.1"/>
    <property type="molecule type" value="Genomic_DNA"/>
</dbReference>
<protein>
    <recommendedName>
        <fullName evidence="5">UBX domain-containing protein</fullName>
    </recommendedName>
</protein>
<organism evidence="6 8">
    <name type="scientific">Spirodela intermedia</name>
    <name type="common">Intermediate duckweed</name>
    <dbReference type="NCBI Taxonomy" id="51605"/>
    <lineage>
        <taxon>Eukaryota</taxon>
        <taxon>Viridiplantae</taxon>
        <taxon>Streptophyta</taxon>
        <taxon>Embryophyta</taxon>
        <taxon>Tracheophyta</taxon>
        <taxon>Spermatophyta</taxon>
        <taxon>Magnoliopsida</taxon>
        <taxon>Liliopsida</taxon>
        <taxon>Araceae</taxon>
        <taxon>Lemnoideae</taxon>
        <taxon>Spirodela</taxon>
    </lineage>
</organism>
<comment type="subcellular location">
    <subcellularLocation>
        <location evidence="1">Membrane</location>
        <topology evidence="1">Peripheral membrane protein</topology>
    </subcellularLocation>
</comment>
<dbReference type="Gene3D" id="1.20.58.2190">
    <property type="match status" value="1"/>
</dbReference>
<reference evidence="6" key="1">
    <citation type="submission" date="2020-02" db="EMBL/GenBank/DDBJ databases">
        <authorList>
            <person name="Scholz U."/>
            <person name="Mascher M."/>
            <person name="Fiebig A."/>
        </authorList>
    </citation>
    <scope>NUCLEOTIDE SEQUENCE</scope>
</reference>
<dbReference type="Gene3D" id="3.10.20.90">
    <property type="entry name" value="Phosphatidylinositol 3-kinase Catalytic Subunit, Chain A, domain 1"/>
    <property type="match status" value="1"/>
</dbReference>
<evidence type="ECO:0000256" key="1">
    <source>
        <dbReference type="ARBA" id="ARBA00004170"/>
    </source>
</evidence>
<dbReference type="PANTHER" id="PTHR47694">
    <property type="entry name" value="PLANT UBX DOMAIN-CONTAINING PROTEIN 2"/>
    <property type="match status" value="1"/>
</dbReference>
<dbReference type="Pfam" id="PF09409">
    <property type="entry name" value="PUB"/>
    <property type="match status" value="1"/>
</dbReference>
<dbReference type="SMART" id="SM00580">
    <property type="entry name" value="PUG"/>
    <property type="match status" value="1"/>
</dbReference>
<evidence type="ECO:0000259" key="5">
    <source>
        <dbReference type="PROSITE" id="PS50033"/>
    </source>
</evidence>